<comment type="similarity">
    <text evidence="9">Belongs to the SecD/SecF family. SecD subfamily.</text>
</comment>
<keyword evidence="4 9" id="KW-0812">Transmembrane</keyword>
<dbReference type="HAMAP" id="MF_01463_B">
    <property type="entry name" value="SecD_B"/>
    <property type="match status" value="1"/>
</dbReference>
<keyword evidence="5 9" id="KW-0653">Protein transport</keyword>
<evidence type="ECO:0000256" key="7">
    <source>
        <dbReference type="ARBA" id="ARBA00023010"/>
    </source>
</evidence>
<dbReference type="FunFam" id="1.20.1640.10:FF:000004">
    <property type="entry name" value="Protein translocase subunit SecD"/>
    <property type="match status" value="1"/>
</dbReference>
<dbReference type="InterPro" id="IPR048634">
    <property type="entry name" value="SecD_SecF_C"/>
</dbReference>
<accession>A0A0F4Q0Y6</accession>
<dbReference type="InterPro" id="IPR022813">
    <property type="entry name" value="SecD/SecF_arch_bac"/>
</dbReference>
<dbReference type="PATRIC" id="fig|151081.8.peg.918"/>
<dbReference type="Gene3D" id="1.20.1640.10">
    <property type="entry name" value="Multidrug efflux transporter AcrB transmembrane domain"/>
    <property type="match status" value="1"/>
</dbReference>
<dbReference type="PANTHER" id="PTHR30081:SF13">
    <property type="entry name" value="PROTEIN TRANSLOCASE SUBUNIT SECD"/>
    <property type="match status" value="1"/>
</dbReference>
<dbReference type="GO" id="GO:0015450">
    <property type="term" value="F:protein-transporting ATPase activity"/>
    <property type="evidence" value="ECO:0007669"/>
    <property type="project" value="InterPro"/>
</dbReference>
<evidence type="ECO:0000313" key="14">
    <source>
        <dbReference type="EMBL" id="KJZ01386.1"/>
    </source>
</evidence>
<evidence type="ECO:0000256" key="1">
    <source>
        <dbReference type="ARBA" id="ARBA00004651"/>
    </source>
</evidence>
<dbReference type="GO" id="GO:0006605">
    <property type="term" value="P:protein targeting"/>
    <property type="evidence" value="ECO:0007669"/>
    <property type="project" value="UniProtKB-UniRule"/>
</dbReference>
<comment type="function">
    <text evidence="9">Part of the Sec protein translocase complex. Interacts with the SecYEG preprotein conducting channel. SecDF uses the proton motive force (PMF) to complete protein translocation after the ATP-dependent function of SecA.</text>
</comment>
<evidence type="ECO:0000259" key="10">
    <source>
        <dbReference type="Pfam" id="PF02355"/>
    </source>
</evidence>
<reference evidence="14 15" key="1">
    <citation type="journal article" date="2015" name="BMC Genomics">
        <title>Genome mining reveals unlocked bioactive potential of marine Gram-negative bacteria.</title>
        <authorList>
            <person name="Machado H."/>
            <person name="Sonnenschein E.C."/>
            <person name="Melchiorsen J."/>
            <person name="Gram L."/>
        </authorList>
    </citation>
    <scope>NUCLEOTIDE SEQUENCE [LARGE SCALE GENOMIC DNA]</scope>
    <source>
        <strain evidence="14 15">S3137</strain>
    </source>
</reference>
<feature type="transmembrane region" description="Helical" evidence="9">
    <location>
        <begin position="21"/>
        <end position="42"/>
    </location>
</feature>
<keyword evidence="3 9" id="KW-1003">Cell membrane</keyword>
<evidence type="ECO:0000256" key="8">
    <source>
        <dbReference type="ARBA" id="ARBA00023136"/>
    </source>
</evidence>
<dbReference type="InterPro" id="IPR055344">
    <property type="entry name" value="SecD_SecF_C_bact"/>
</dbReference>
<comment type="subunit">
    <text evidence="9">Forms a complex with SecF. Part of the essential Sec protein translocation apparatus which comprises SecA, SecYEG and auxiliary proteins SecDF-YajC and YidC.</text>
</comment>
<dbReference type="InterPro" id="IPR048631">
    <property type="entry name" value="SecD_1st"/>
</dbReference>
<dbReference type="RefSeq" id="WP_052698147.1">
    <property type="nucleotide sequence ID" value="NZ_JXXY01000004.1"/>
</dbReference>
<evidence type="ECO:0000256" key="3">
    <source>
        <dbReference type="ARBA" id="ARBA00022475"/>
    </source>
</evidence>
<name>A0A0F4Q0Y6_9GAMM</name>
<dbReference type="AlphaFoldDB" id="A0A0F4Q0Y6"/>
<keyword evidence="2 9" id="KW-0813">Transport</keyword>
<feature type="domain" description="Protein export membrane protein SecD/SecF C-terminal" evidence="10">
    <location>
        <begin position="428"/>
        <end position="599"/>
    </location>
</feature>
<dbReference type="GO" id="GO:0065002">
    <property type="term" value="P:intracellular protein transmembrane transport"/>
    <property type="evidence" value="ECO:0007669"/>
    <property type="project" value="UniProtKB-UniRule"/>
</dbReference>
<dbReference type="eggNOG" id="COG0342">
    <property type="taxonomic scope" value="Bacteria"/>
</dbReference>
<sequence>MRQQPHSQERVKGASALSRQLRLFTVISVILVLFLSALPNIYPDHAVVHVASVHTHSDTVNIKTELTEAGFTLAKAHYDAGEQRFDIRLTDPARSVEAARILREHGHEQVKVVRQSSTPQWLQSLGLAPMKLGLDLGGGVLFVLQVDTDQALATRLKSIAEEANTLRVKARLRGIKIHAPQNNEVRLVAAPANQAHLQQLVDKLQAAYPKLDIGSAHQGSLEIVSLRYLDAQQQQFAQADMTQALATLRSRIEELGITEAVVQRQGERAIRIELPGVQDPSEAKRIIGATAQLSFHGLQEIGGKRVRTEQGHSIAIESKAIFTGADITGAQAGRDEMGQPMVQLQLSSAGGDKINRFSRAHIGQPMATLYSEYVADAQGEVRMREQVISVATINEALGTRFSITGLGTWQRAQDLALVLRAGSLEAPITIVKEQTMTPSLGKQNIENGFNALLLGLALTLSFMLLWYRRLGVVANLALAINLIALVGLMSLLPGVVLTLPGIAGLVLTIGMAVDTNVIIFERIKEELRLGRTRLQALKRGYQGAMSSIIDANLTTFISALVLIGVGYGPVKGFAITLALGILTSVFSGVLVSSYLSHWLFAAAKEVRHG</sequence>
<evidence type="ECO:0000259" key="12">
    <source>
        <dbReference type="Pfam" id="PF21760"/>
    </source>
</evidence>
<keyword evidence="15" id="KW-1185">Reference proteome</keyword>
<dbReference type="InterPro" id="IPR005791">
    <property type="entry name" value="SecD"/>
</dbReference>
<feature type="domain" description="SecD export protein N-terminal TM" evidence="11">
    <location>
        <begin position="25"/>
        <end position="105"/>
    </location>
</feature>
<dbReference type="InterPro" id="IPR054384">
    <property type="entry name" value="SecDF_P1_head"/>
</dbReference>
<dbReference type="OrthoDB" id="9805019at2"/>
<dbReference type="InterPro" id="IPR027398">
    <property type="entry name" value="SecD-TM"/>
</dbReference>
<dbReference type="Proteomes" id="UP000033664">
    <property type="component" value="Unassembled WGS sequence"/>
</dbReference>
<dbReference type="Pfam" id="PF13721">
    <property type="entry name" value="SecD-TM1"/>
    <property type="match status" value="1"/>
</dbReference>
<feature type="transmembrane region" description="Helical" evidence="9">
    <location>
        <begin position="448"/>
        <end position="467"/>
    </location>
</feature>
<dbReference type="Gene3D" id="3.30.1360.200">
    <property type="match status" value="1"/>
</dbReference>
<evidence type="ECO:0000256" key="5">
    <source>
        <dbReference type="ARBA" id="ARBA00022927"/>
    </source>
</evidence>
<dbReference type="NCBIfam" id="TIGR00916">
    <property type="entry name" value="2A0604s01"/>
    <property type="match status" value="1"/>
</dbReference>
<evidence type="ECO:0000259" key="13">
    <source>
        <dbReference type="Pfam" id="PF22599"/>
    </source>
</evidence>
<evidence type="ECO:0000256" key="9">
    <source>
        <dbReference type="HAMAP-Rule" id="MF_01463"/>
    </source>
</evidence>
<keyword evidence="6 9" id="KW-1133">Transmembrane helix</keyword>
<gene>
    <name evidence="9" type="primary">secD</name>
    <name evidence="14" type="ORF">TW72_03660</name>
</gene>
<dbReference type="Pfam" id="PF21760">
    <property type="entry name" value="SecD_1st"/>
    <property type="match status" value="1"/>
</dbReference>
<feature type="transmembrane region" description="Helical" evidence="9">
    <location>
        <begin position="544"/>
        <end position="567"/>
    </location>
</feature>
<feature type="domain" description="SecDF P1 head subdomain" evidence="13">
    <location>
        <begin position="309"/>
        <end position="426"/>
    </location>
</feature>
<dbReference type="NCBIfam" id="TIGR01129">
    <property type="entry name" value="secD"/>
    <property type="match status" value="1"/>
</dbReference>
<evidence type="ECO:0000313" key="15">
    <source>
        <dbReference type="Proteomes" id="UP000033664"/>
    </source>
</evidence>
<feature type="transmembrane region" description="Helical" evidence="9">
    <location>
        <begin position="573"/>
        <end position="595"/>
    </location>
</feature>
<comment type="caution">
    <text evidence="14">The sequence shown here is derived from an EMBL/GenBank/DDBJ whole genome shotgun (WGS) entry which is preliminary data.</text>
</comment>
<keyword evidence="8 9" id="KW-0472">Membrane</keyword>
<keyword evidence="7 9" id="KW-0811">Translocation</keyword>
<dbReference type="GO" id="GO:0005886">
    <property type="term" value="C:plasma membrane"/>
    <property type="evidence" value="ECO:0007669"/>
    <property type="project" value="UniProtKB-SubCell"/>
</dbReference>
<dbReference type="Gene3D" id="3.30.70.3400">
    <property type="match status" value="1"/>
</dbReference>
<dbReference type="PANTHER" id="PTHR30081">
    <property type="entry name" value="PROTEIN-EXPORT MEMBRANE PROTEIN SEC"/>
    <property type="match status" value="1"/>
</dbReference>
<dbReference type="SUPFAM" id="SSF82866">
    <property type="entry name" value="Multidrug efflux transporter AcrB transmembrane domain"/>
    <property type="match status" value="1"/>
</dbReference>
<comment type="subcellular location">
    <subcellularLocation>
        <location evidence="1 9">Cell membrane</location>
        <topology evidence="1 9">Multi-pass membrane protein</topology>
    </subcellularLocation>
</comment>
<evidence type="ECO:0000256" key="6">
    <source>
        <dbReference type="ARBA" id="ARBA00022989"/>
    </source>
</evidence>
<dbReference type="GeneID" id="58227581"/>
<dbReference type="EMBL" id="JXXZ01000003">
    <property type="protein sequence ID" value="KJZ01386.1"/>
    <property type="molecule type" value="Genomic_DNA"/>
</dbReference>
<feature type="transmembrane region" description="Helical" evidence="9">
    <location>
        <begin position="502"/>
        <end position="523"/>
    </location>
</feature>
<evidence type="ECO:0000256" key="4">
    <source>
        <dbReference type="ARBA" id="ARBA00022692"/>
    </source>
</evidence>
<feature type="transmembrane region" description="Helical" evidence="9">
    <location>
        <begin position="474"/>
        <end position="496"/>
    </location>
</feature>
<evidence type="ECO:0000256" key="2">
    <source>
        <dbReference type="ARBA" id="ARBA00022448"/>
    </source>
</evidence>
<dbReference type="Pfam" id="PF02355">
    <property type="entry name" value="SecD_SecF_C"/>
    <property type="match status" value="1"/>
</dbReference>
<dbReference type="Pfam" id="PF22599">
    <property type="entry name" value="SecDF_P1_head"/>
    <property type="match status" value="1"/>
</dbReference>
<protein>
    <recommendedName>
        <fullName evidence="9">Protein translocase subunit SecD</fullName>
    </recommendedName>
</protein>
<proteinExistence type="inferred from homology"/>
<organism evidence="14 15">
    <name type="scientific">Pseudoalteromonas ruthenica</name>
    <dbReference type="NCBI Taxonomy" id="151081"/>
    <lineage>
        <taxon>Bacteria</taxon>
        <taxon>Pseudomonadati</taxon>
        <taxon>Pseudomonadota</taxon>
        <taxon>Gammaproteobacteria</taxon>
        <taxon>Alteromonadales</taxon>
        <taxon>Pseudoalteromonadaceae</taxon>
        <taxon>Pseudoalteromonas</taxon>
    </lineage>
</organism>
<evidence type="ECO:0000259" key="11">
    <source>
        <dbReference type="Pfam" id="PF13721"/>
    </source>
</evidence>
<dbReference type="GO" id="GO:0043952">
    <property type="term" value="P:protein transport by the Sec complex"/>
    <property type="evidence" value="ECO:0007669"/>
    <property type="project" value="UniProtKB-UniRule"/>
</dbReference>
<feature type="domain" description="Protein translocase subunit SecDF P1" evidence="12">
    <location>
        <begin position="241"/>
        <end position="299"/>
    </location>
</feature>